<dbReference type="AlphaFoldDB" id="A0A886QLZ5"/>
<name>A0A886QLZ5_ENTCL</name>
<protein>
    <submittedName>
        <fullName evidence="1">Uncharacterized protein</fullName>
    </submittedName>
</protein>
<keyword evidence="1" id="KW-0614">Plasmid</keyword>
<sequence length="70" mass="7746">MCENPSVKPACAIPLNLNSRARLKIKTEMKKVKSGAPDLLGLIPEPVYWQAQACGYYPVHTSPHSVNRNI</sequence>
<organism evidence="1">
    <name type="scientific">Enterobacter cloacae</name>
    <dbReference type="NCBI Taxonomy" id="550"/>
    <lineage>
        <taxon>Bacteria</taxon>
        <taxon>Pseudomonadati</taxon>
        <taxon>Pseudomonadota</taxon>
        <taxon>Gammaproteobacteria</taxon>
        <taxon>Enterobacterales</taxon>
        <taxon>Enterobacteriaceae</taxon>
        <taxon>Enterobacter</taxon>
        <taxon>Enterobacter cloacae complex</taxon>
    </lineage>
</organism>
<accession>A0A886QLZ5</accession>
<geneLocation type="plasmid" evidence="1">
    <name>pIMP-KP-13-9</name>
</geneLocation>
<proteinExistence type="predicted"/>
<dbReference type="EMBL" id="CP068240">
    <property type="protein sequence ID" value="QQV58418.1"/>
    <property type="molecule type" value="Genomic_DNA"/>
</dbReference>
<evidence type="ECO:0000313" key="1">
    <source>
        <dbReference type="EMBL" id="QQV58418.1"/>
    </source>
</evidence>
<reference evidence="1" key="1">
    <citation type="submission" date="2021-01" db="EMBL/GenBank/DDBJ databases">
        <title>Molecular characteristics of IMP-4-producing CRE.</title>
        <authorList>
            <person name="Qin S."/>
            <person name="Liu W."/>
            <person name="Dong H."/>
        </authorList>
    </citation>
    <scope>NUCLEOTIDE SEQUENCE</scope>
    <source>
        <strain evidence="1">ECL-13-46</strain>
        <plasmid evidence="1">pIMP-KP-13-9</plasmid>
    </source>
</reference>
<gene>
    <name evidence="1" type="ORF">JJQ61_00180</name>
</gene>